<reference evidence="4" key="1">
    <citation type="journal article" date="2019" name="Int. J. Syst. Evol. Microbiol.">
        <title>The Global Catalogue of Microorganisms (GCM) 10K type strain sequencing project: providing services to taxonomists for standard genome sequencing and annotation.</title>
        <authorList>
            <consortium name="The Broad Institute Genomics Platform"/>
            <consortium name="The Broad Institute Genome Sequencing Center for Infectious Disease"/>
            <person name="Wu L."/>
            <person name="Ma J."/>
        </authorList>
    </citation>
    <scope>NUCLEOTIDE SEQUENCE [LARGE SCALE GENOMIC DNA]</scope>
    <source>
        <strain evidence="4">CGMCC 4.7466</strain>
    </source>
</reference>
<comment type="catalytic activity">
    <reaction evidence="2">
        <text>glycyl-tRNA(Ala) + H2O = tRNA(Ala) + glycine + H(+)</text>
        <dbReference type="Rhea" id="RHEA:53744"/>
        <dbReference type="Rhea" id="RHEA-COMP:9657"/>
        <dbReference type="Rhea" id="RHEA-COMP:13640"/>
        <dbReference type="ChEBI" id="CHEBI:15377"/>
        <dbReference type="ChEBI" id="CHEBI:15378"/>
        <dbReference type="ChEBI" id="CHEBI:57305"/>
        <dbReference type="ChEBI" id="CHEBI:78442"/>
        <dbReference type="ChEBI" id="CHEBI:78522"/>
    </reaction>
</comment>
<dbReference type="PANTHER" id="PTHR10472">
    <property type="entry name" value="D-TYROSYL-TRNA TYR DEACYLASE"/>
    <property type="match status" value="1"/>
</dbReference>
<proteinExistence type="inferred from homology"/>
<dbReference type="RefSeq" id="WP_377068112.1">
    <property type="nucleotide sequence ID" value="NZ_JBHSJJ010000017.1"/>
</dbReference>
<dbReference type="EC" id="3.1.1.96" evidence="2"/>
<comment type="caution">
    <text evidence="3">The sequence shown here is derived from an EMBL/GenBank/DDBJ whole genome shotgun (WGS) entry which is preliminary data.</text>
</comment>
<dbReference type="GO" id="GO:0051499">
    <property type="term" value="F:D-aminoacyl-tRNA deacylase activity"/>
    <property type="evidence" value="ECO:0007669"/>
    <property type="project" value="UniProtKB-EC"/>
</dbReference>
<keyword evidence="4" id="KW-1185">Reference proteome</keyword>
<dbReference type="EMBL" id="JBHSJJ010000017">
    <property type="protein sequence ID" value="MFC4874351.1"/>
    <property type="molecule type" value="Genomic_DNA"/>
</dbReference>
<organism evidence="3 4">
    <name type="scientific">Negadavirga shengliensis</name>
    <dbReference type="NCBI Taxonomy" id="1389218"/>
    <lineage>
        <taxon>Bacteria</taxon>
        <taxon>Pseudomonadati</taxon>
        <taxon>Bacteroidota</taxon>
        <taxon>Cytophagia</taxon>
        <taxon>Cytophagales</taxon>
        <taxon>Cyclobacteriaceae</taxon>
        <taxon>Negadavirga</taxon>
    </lineage>
</organism>
<dbReference type="SUPFAM" id="SSF69500">
    <property type="entry name" value="DTD-like"/>
    <property type="match status" value="1"/>
</dbReference>
<dbReference type="HAMAP" id="MF_00518">
    <property type="entry name" value="Deacylase_Dtd"/>
    <property type="match status" value="1"/>
</dbReference>
<evidence type="ECO:0000256" key="1">
    <source>
        <dbReference type="ARBA" id="ARBA00009673"/>
    </source>
</evidence>
<dbReference type="Gene3D" id="3.50.80.10">
    <property type="entry name" value="D-tyrosyl-tRNA(Tyr) deacylase"/>
    <property type="match status" value="1"/>
</dbReference>
<protein>
    <recommendedName>
        <fullName evidence="2">D-aminoacyl-tRNA deacylase</fullName>
        <shortName evidence="2">DTD</shortName>
        <ecNumber evidence="2">3.1.1.96</ecNumber>
    </recommendedName>
    <alternativeName>
        <fullName evidence="2">Gly-tRNA(Ala) deacylase</fullName>
        <ecNumber evidence="2">3.1.1.-</ecNumber>
    </alternativeName>
</protein>
<dbReference type="InterPro" id="IPR023509">
    <property type="entry name" value="DTD-like_sf"/>
</dbReference>
<keyword evidence="2" id="KW-0694">RNA-binding</keyword>
<dbReference type="Pfam" id="PF02580">
    <property type="entry name" value="Tyr_Deacylase"/>
    <property type="match status" value="1"/>
</dbReference>
<evidence type="ECO:0000313" key="4">
    <source>
        <dbReference type="Proteomes" id="UP001595818"/>
    </source>
</evidence>
<gene>
    <name evidence="2 3" type="primary">dtd</name>
    <name evidence="3" type="ORF">ACFPFU_21790</name>
</gene>
<feature type="short sequence motif" description="Gly-cisPro motif, important for rejection of L-amino acids" evidence="2">
    <location>
        <begin position="138"/>
        <end position="139"/>
    </location>
</feature>
<dbReference type="NCBIfam" id="TIGR00256">
    <property type="entry name" value="D-aminoacyl-tRNA deacylase"/>
    <property type="match status" value="1"/>
</dbReference>
<keyword evidence="2 3" id="KW-0378">Hydrolase</keyword>
<keyword evidence="2" id="KW-0820">tRNA-binding</keyword>
<comment type="catalytic activity">
    <reaction evidence="2">
        <text>a D-aminoacyl-tRNA + H2O = a tRNA + a D-alpha-amino acid + H(+)</text>
        <dbReference type="Rhea" id="RHEA:13953"/>
        <dbReference type="Rhea" id="RHEA-COMP:10123"/>
        <dbReference type="Rhea" id="RHEA-COMP:10124"/>
        <dbReference type="ChEBI" id="CHEBI:15377"/>
        <dbReference type="ChEBI" id="CHEBI:15378"/>
        <dbReference type="ChEBI" id="CHEBI:59871"/>
        <dbReference type="ChEBI" id="CHEBI:78442"/>
        <dbReference type="ChEBI" id="CHEBI:79333"/>
        <dbReference type="EC" id="3.1.1.96"/>
    </reaction>
</comment>
<dbReference type="CDD" id="cd00563">
    <property type="entry name" value="Dtyr_deacylase"/>
    <property type="match status" value="1"/>
</dbReference>
<dbReference type="Proteomes" id="UP001595818">
    <property type="component" value="Unassembled WGS sequence"/>
</dbReference>
<dbReference type="EC" id="3.1.1.-" evidence="2"/>
<dbReference type="InterPro" id="IPR003732">
    <property type="entry name" value="Daa-tRNA_deacyls_DTD"/>
</dbReference>
<accession>A0ABV9T6H7</accession>
<dbReference type="PANTHER" id="PTHR10472:SF5">
    <property type="entry name" value="D-AMINOACYL-TRNA DEACYLASE 1"/>
    <property type="match status" value="1"/>
</dbReference>
<comment type="similarity">
    <text evidence="1 2">Belongs to the DTD family.</text>
</comment>
<comment type="subcellular location">
    <subcellularLocation>
        <location evidence="2">Cytoplasm</location>
    </subcellularLocation>
</comment>
<comment type="function">
    <text evidence="2">An aminoacyl-tRNA editing enzyme that deacylates mischarged D-aminoacyl-tRNAs. Also deacylates mischarged glycyl-tRNA(Ala), protecting cells against glycine mischarging by AlaRS. Acts via tRNA-based rather than protein-based catalysis; rejects L-amino acids rather than detecting D-amino acids in the active site. By recycling D-aminoacyl-tRNA to D-amino acids and free tRNA molecules, this enzyme counteracts the toxicity associated with the formation of D-aminoacyl-tRNA entities in vivo and helps enforce protein L-homochirality.</text>
</comment>
<name>A0ABV9T6H7_9BACT</name>
<comment type="subunit">
    <text evidence="2">Homodimer.</text>
</comment>
<sequence length="150" mass="16377">MIAVLQRVSESSVSIDGNIKSAIKTGLMVLLGIEEADEMEDVEWICKKTAHMRIFPDEKGVMNKSILEVGGDMLVISQFTLHASTKKGNRPSYIKAAKPEKAIPLYESCLRNMEKVLGKPVASGEFGANMQVSLINDGPVTIILDSKNKV</sequence>
<comment type="domain">
    <text evidence="2">A Gly-cisPro motif from one monomer fits into the active site of the other monomer to allow specific chiral rejection of L-amino acids.</text>
</comment>
<keyword evidence="2" id="KW-0963">Cytoplasm</keyword>
<evidence type="ECO:0000313" key="3">
    <source>
        <dbReference type="EMBL" id="MFC4874351.1"/>
    </source>
</evidence>
<evidence type="ECO:0000256" key="2">
    <source>
        <dbReference type="HAMAP-Rule" id="MF_00518"/>
    </source>
</evidence>